<feature type="chain" id="PRO_5045450693" evidence="4">
    <location>
        <begin position="38"/>
        <end position="488"/>
    </location>
</feature>
<protein>
    <submittedName>
        <fullName evidence="7">Cellulose binding domain-containing protein</fullName>
    </submittedName>
</protein>
<dbReference type="InterPro" id="IPR052750">
    <property type="entry name" value="GH18_Chitinase"/>
</dbReference>
<dbReference type="PANTHER" id="PTHR42976">
    <property type="entry name" value="BIFUNCTIONAL CHITINASE/LYSOZYME-RELATED"/>
    <property type="match status" value="1"/>
</dbReference>
<evidence type="ECO:0000259" key="6">
    <source>
        <dbReference type="PROSITE" id="PS51910"/>
    </source>
</evidence>
<dbReference type="PROSITE" id="PS51173">
    <property type="entry name" value="CBM2"/>
    <property type="match status" value="1"/>
</dbReference>
<dbReference type="InterPro" id="IPR008965">
    <property type="entry name" value="CBM2/CBM3_carb-bd_dom_sf"/>
</dbReference>
<feature type="signal peptide" evidence="4">
    <location>
        <begin position="1"/>
        <end position="37"/>
    </location>
</feature>
<proteinExistence type="predicted"/>
<dbReference type="Proteomes" id="UP001257948">
    <property type="component" value="Unassembled WGS sequence"/>
</dbReference>
<dbReference type="PANTHER" id="PTHR42976:SF1">
    <property type="entry name" value="GH18 DOMAIN-CONTAINING PROTEIN-RELATED"/>
    <property type="match status" value="1"/>
</dbReference>
<evidence type="ECO:0000256" key="4">
    <source>
        <dbReference type="SAM" id="SignalP"/>
    </source>
</evidence>
<keyword evidence="8" id="KW-1185">Reference proteome</keyword>
<evidence type="ECO:0000256" key="3">
    <source>
        <dbReference type="SAM" id="MobiDB-lite"/>
    </source>
</evidence>
<evidence type="ECO:0000259" key="5">
    <source>
        <dbReference type="PROSITE" id="PS51173"/>
    </source>
</evidence>
<keyword evidence="1 4" id="KW-0732">Signal</keyword>
<dbReference type="EMBL" id="JAVTLL010000012">
    <property type="protein sequence ID" value="MDT7842977.1"/>
    <property type="molecule type" value="Genomic_DNA"/>
</dbReference>
<sequence>MSTHRRKVSGRNKVIAGAVAAAVVGGGAILLTGTAQAAGIGAAYTKTSDWSTGYTAQYVVTNNSGAAEPDWKLEFDLPAGSKLSSLWNAESSVSGQHVTVTSAKWDTDGLAAGESVTVGFVVNGTGAPTGCRIDGAGCSTDATATPEPTGRPTETATASPTPTPTATSKPTATATPTPTPTPTSSSGTGTTTNAGFAPYVDTSLYPAFDLVASATATGVKDYNLAFITDGGGCTPKWGGVTDLASDAVAAQIGALRAKGGDVRVSFGGAAGSELATTCSSADALAAAYGKVVDAYDLTKVDFDVEGGALPNTTANTNRAKAIAKLQAQHPDLDVSFTLPVMPEGLTQDGVNLLSNAKSNGVALDTVNIMAMDYGPAYSGDMGTYAEQAATATQAQVKSVLGLSDAAAWKAVAVTPMIGVNDVTSEIFKVEDADQLVNFAKSKGLGWLSMWSATRDKQCSGGAKNYADATCSSIVQDDHAFSKAFAAYN</sequence>
<feature type="compositionally biased region" description="Low complexity" evidence="3">
    <location>
        <begin position="152"/>
        <end position="190"/>
    </location>
</feature>
<dbReference type="SMART" id="SM00637">
    <property type="entry name" value="CBD_II"/>
    <property type="match status" value="1"/>
</dbReference>
<dbReference type="Gene3D" id="3.20.20.80">
    <property type="entry name" value="Glycosidases"/>
    <property type="match status" value="1"/>
</dbReference>
<accession>A0ABU3LWM6</accession>
<evidence type="ECO:0000313" key="8">
    <source>
        <dbReference type="Proteomes" id="UP001257948"/>
    </source>
</evidence>
<dbReference type="InterPro" id="IPR001223">
    <property type="entry name" value="Glyco_hydro18_cat"/>
</dbReference>
<organism evidence="7 8">
    <name type="scientific">Streptomyces justiciae</name>
    <dbReference type="NCBI Taxonomy" id="2780140"/>
    <lineage>
        <taxon>Bacteria</taxon>
        <taxon>Bacillati</taxon>
        <taxon>Actinomycetota</taxon>
        <taxon>Actinomycetes</taxon>
        <taxon>Kitasatosporales</taxon>
        <taxon>Streptomycetaceae</taxon>
        <taxon>Streptomyces</taxon>
    </lineage>
</organism>
<dbReference type="InterPro" id="IPR001919">
    <property type="entry name" value="CBD2"/>
</dbReference>
<dbReference type="SUPFAM" id="SSF49384">
    <property type="entry name" value="Carbohydrate-binding domain"/>
    <property type="match status" value="1"/>
</dbReference>
<dbReference type="SUPFAM" id="SSF51445">
    <property type="entry name" value="(Trans)glycosidases"/>
    <property type="match status" value="1"/>
</dbReference>
<keyword evidence="2" id="KW-0624">Polysaccharide degradation</keyword>
<gene>
    <name evidence="7" type="ORF">RQC66_19845</name>
</gene>
<dbReference type="Gene3D" id="2.60.40.290">
    <property type="match status" value="1"/>
</dbReference>
<dbReference type="PROSITE" id="PS51910">
    <property type="entry name" value="GH18_2"/>
    <property type="match status" value="1"/>
</dbReference>
<feature type="region of interest" description="Disordered" evidence="3">
    <location>
        <begin position="138"/>
        <end position="190"/>
    </location>
</feature>
<feature type="domain" description="GH18" evidence="6">
    <location>
        <begin position="194"/>
        <end position="469"/>
    </location>
</feature>
<evidence type="ECO:0000256" key="1">
    <source>
        <dbReference type="ARBA" id="ARBA00022729"/>
    </source>
</evidence>
<dbReference type="InterPro" id="IPR012291">
    <property type="entry name" value="CBM2_carb-bd_dom_sf"/>
</dbReference>
<reference evidence="8" key="1">
    <citation type="submission" date="2023-07" db="EMBL/GenBank/DDBJ databases">
        <title>Draft genome sequence of the endophytic actinobacterium Streptomyces justiciae WPN32, a potential antibiotic producer.</title>
        <authorList>
            <person name="Yasawong M."/>
            <person name="Pana W."/>
            <person name="Ganta P."/>
            <person name="Santapan N."/>
            <person name="Songngamsuk T."/>
            <person name="Phatcharaharikarn M."/>
            <person name="Kerdtoob S."/>
            <person name="Nantapong N."/>
        </authorList>
    </citation>
    <scope>NUCLEOTIDE SEQUENCE [LARGE SCALE GENOMIC DNA]</scope>
    <source>
        <strain evidence="8">WPN32</strain>
    </source>
</reference>
<evidence type="ECO:0000256" key="2">
    <source>
        <dbReference type="ARBA" id="ARBA00023326"/>
    </source>
</evidence>
<comment type="caution">
    <text evidence="7">The sequence shown here is derived from an EMBL/GenBank/DDBJ whole genome shotgun (WGS) entry which is preliminary data.</text>
</comment>
<name>A0ABU3LWM6_9ACTN</name>
<dbReference type="CDD" id="cd06543">
    <property type="entry name" value="GH18_PF-ChiA-like"/>
    <property type="match status" value="1"/>
</dbReference>
<dbReference type="InterPro" id="IPR017853">
    <property type="entry name" value="GH"/>
</dbReference>
<dbReference type="Pfam" id="PF00553">
    <property type="entry name" value="CBM_2"/>
    <property type="match status" value="1"/>
</dbReference>
<keyword evidence="2" id="KW-0119">Carbohydrate metabolism</keyword>
<dbReference type="RefSeq" id="WP_314202597.1">
    <property type="nucleotide sequence ID" value="NZ_JAVTLL010000012.1"/>
</dbReference>
<feature type="domain" description="CBM2" evidence="5">
    <location>
        <begin position="33"/>
        <end position="141"/>
    </location>
</feature>
<evidence type="ECO:0000313" key="7">
    <source>
        <dbReference type="EMBL" id="MDT7842977.1"/>
    </source>
</evidence>